<evidence type="ECO:0000313" key="7">
    <source>
        <dbReference type="EMBL" id="MFC3688292.1"/>
    </source>
</evidence>
<evidence type="ECO:0000313" key="8">
    <source>
        <dbReference type="Proteomes" id="UP001595685"/>
    </source>
</evidence>
<protein>
    <recommendedName>
        <fullName evidence="4 5">Large ribosomal subunit protein bL32</fullName>
    </recommendedName>
</protein>
<keyword evidence="2 5" id="KW-0689">Ribosomal protein</keyword>
<evidence type="ECO:0000256" key="1">
    <source>
        <dbReference type="ARBA" id="ARBA00008560"/>
    </source>
</evidence>
<name>A0ABV7WFW5_9MICO</name>
<keyword evidence="8" id="KW-1185">Reference proteome</keyword>
<comment type="caution">
    <text evidence="7">The sequence shown here is derived from an EMBL/GenBank/DDBJ whole genome shotgun (WGS) entry which is preliminary data.</text>
</comment>
<keyword evidence="3 5" id="KW-0687">Ribonucleoprotein</keyword>
<reference evidence="8" key="1">
    <citation type="journal article" date="2019" name="Int. J. Syst. Evol. Microbiol.">
        <title>The Global Catalogue of Microorganisms (GCM) 10K type strain sequencing project: providing services to taxonomists for standard genome sequencing and annotation.</title>
        <authorList>
            <consortium name="The Broad Institute Genomics Platform"/>
            <consortium name="The Broad Institute Genome Sequencing Center for Infectious Disease"/>
            <person name="Wu L."/>
            <person name="Ma J."/>
        </authorList>
    </citation>
    <scope>NUCLEOTIDE SEQUENCE [LARGE SCALE GENOMIC DNA]</scope>
    <source>
        <strain evidence="8">NCAIM B.02333</strain>
    </source>
</reference>
<dbReference type="NCBIfam" id="TIGR01031">
    <property type="entry name" value="rpmF_bact"/>
    <property type="match status" value="1"/>
</dbReference>
<evidence type="ECO:0000256" key="2">
    <source>
        <dbReference type="ARBA" id="ARBA00022980"/>
    </source>
</evidence>
<dbReference type="EMBL" id="JBHRWW010000004">
    <property type="protein sequence ID" value="MFC3688292.1"/>
    <property type="molecule type" value="Genomic_DNA"/>
</dbReference>
<evidence type="ECO:0000256" key="5">
    <source>
        <dbReference type="HAMAP-Rule" id="MF_00340"/>
    </source>
</evidence>
<proteinExistence type="inferred from homology"/>
<dbReference type="Proteomes" id="UP001595685">
    <property type="component" value="Unassembled WGS sequence"/>
</dbReference>
<dbReference type="SUPFAM" id="SSF57829">
    <property type="entry name" value="Zn-binding ribosomal proteins"/>
    <property type="match status" value="1"/>
</dbReference>
<dbReference type="GO" id="GO:0005840">
    <property type="term" value="C:ribosome"/>
    <property type="evidence" value="ECO:0007669"/>
    <property type="project" value="UniProtKB-KW"/>
</dbReference>
<dbReference type="PANTHER" id="PTHR35534:SF1">
    <property type="entry name" value="LARGE RIBOSOMAL SUBUNIT PROTEIN BL32"/>
    <property type="match status" value="1"/>
</dbReference>
<dbReference type="InterPro" id="IPR011332">
    <property type="entry name" value="Ribosomal_zn-bd"/>
</dbReference>
<dbReference type="Pfam" id="PF01783">
    <property type="entry name" value="Ribosomal_L32p"/>
    <property type="match status" value="1"/>
</dbReference>
<organism evidence="7 8">
    <name type="scientific">Aquipuribacter hungaricus</name>
    <dbReference type="NCBI Taxonomy" id="545624"/>
    <lineage>
        <taxon>Bacteria</taxon>
        <taxon>Bacillati</taxon>
        <taxon>Actinomycetota</taxon>
        <taxon>Actinomycetes</taxon>
        <taxon>Micrococcales</taxon>
        <taxon>Intrasporangiaceae</taxon>
        <taxon>Aquipuribacter</taxon>
    </lineage>
</organism>
<dbReference type="PANTHER" id="PTHR35534">
    <property type="entry name" value="50S RIBOSOMAL PROTEIN L32"/>
    <property type="match status" value="1"/>
</dbReference>
<dbReference type="InterPro" id="IPR002677">
    <property type="entry name" value="Ribosomal_bL32"/>
</dbReference>
<evidence type="ECO:0000256" key="4">
    <source>
        <dbReference type="ARBA" id="ARBA00035178"/>
    </source>
</evidence>
<dbReference type="HAMAP" id="MF_00340">
    <property type="entry name" value="Ribosomal_bL32"/>
    <property type="match status" value="1"/>
</dbReference>
<evidence type="ECO:0000256" key="3">
    <source>
        <dbReference type="ARBA" id="ARBA00023274"/>
    </source>
</evidence>
<feature type="region of interest" description="Disordered" evidence="6">
    <location>
        <begin position="1"/>
        <end position="20"/>
    </location>
</feature>
<feature type="compositionally biased region" description="Basic residues" evidence="6">
    <location>
        <begin position="1"/>
        <end position="19"/>
    </location>
</feature>
<evidence type="ECO:0000256" key="6">
    <source>
        <dbReference type="SAM" id="MobiDB-lite"/>
    </source>
</evidence>
<accession>A0ABV7WFW5</accession>
<gene>
    <name evidence="5 7" type="primary">rpmF</name>
    <name evidence="7" type="ORF">ACFOLH_08060</name>
</gene>
<dbReference type="InterPro" id="IPR044957">
    <property type="entry name" value="Ribosomal_bL32_bact"/>
</dbReference>
<dbReference type="RefSeq" id="WP_340295330.1">
    <property type="nucleotide sequence ID" value="NZ_JBBEOI010000229.1"/>
</dbReference>
<comment type="similarity">
    <text evidence="1 5">Belongs to the bacterial ribosomal protein bL32 family.</text>
</comment>
<sequence length="65" mass="7523">MAVPKRKMSRSNTRSRRANWKAAPITLTTCPQCRAVRRPHMACPTCGAYDQRRYTEALRTDREQA</sequence>